<dbReference type="EMBL" id="JAGFNK010001175">
    <property type="protein sequence ID" value="KAI9434128.1"/>
    <property type="molecule type" value="Genomic_DNA"/>
</dbReference>
<sequence length="149" mass="17111">MQSEFSIFRETPKHPELSLEIKCRVLDWQHSLLAQVCNLSFLPLSTFVQLDIDGVSHPYRNNNMENTQWLELLDPFTAVNDLCLSNQSGQHVCQALEELINERVTEVLPALQNIFLKGFEPSDSGPKCIEQFVTMRELFGHPVAVHCWE</sequence>
<protein>
    <submittedName>
        <fullName evidence="1">Uncharacterized protein</fullName>
    </submittedName>
</protein>
<proteinExistence type="predicted"/>
<comment type="caution">
    <text evidence="1">The sequence shown here is derived from an EMBL/GenBank/DDBJ whole genome shotgun (WGS) entry which is preliminary data.</text>
</comment>
<evidence type="ECO:0000313" key="1">
    <source>
        <dbReference type="EMBL" id="KAI9434128.1"/>
    </source>
</evidence>
<name>A0ACC0TRU8_9AGAM</name>
<accession>A0ACC0TRU8</accession>
<reference evidence="1" key="1">
    <citation type="submission" date="2021-03" db="EMBL/GenBank/DDBJ databases">
        <title>Evolutionary priming and transition to the ectomycorrhizal habit in an iconic lineage of mushroom-forming fungi: is preadaptation a requirement?</title>
        <authorList>
            <consortium name="DOE Joint Genome Institute"/>
            <person name="Looney B.P."/>
            <person name="Miyauchi S."/>
            <person name="Morin E."/>
            <person name="Drula E."/>
            <person name="Courty P.E."/>
            <person name="Chicoki N."/>
            <person name="Fauchery L."/>
            <person name="Kohler A."/>
            <person name="Kuo A."/>
            <person name="LaButti K."/>
            <person name="Pangilinan J."/>
            <person name="Lipzen A."/>
            <person name="Riley R."/>
            <person name="Andreopoulos W."/>
            <person name="He G."/>
            <person name="Johnson J."/>
            <person name="Barry K.W."/>
            <person name="Grigoriev I.V."/>
            <person name="Nagy L."/>
            <person name="Hibbett D."/>
            <person name="Henrissat B."/>
            <person name="Matheny P.B."/>
            <person name="Labbe J."/>
            <person name="Martin A.F."/>
        </authorList>
    </citation>
    <scope>NUCLEOTIDE SEQUENCE</scope>
    <source>
        <strain evidence="1">BPL698</strain>
    </source>
</reference>
<gene>
    <name evidence="1" type="ORF">F5148DRAFT_1295273</name>
</gene>
<organism evidence="1 2">
    <name type="scientific">Russula earlei</name>
    <dbReference type="NCBI Taxonomy" id="71964"/>
    <lineage>
        <taxon>Eukaryota</taxon>
        <taxon>Fungi</taxon>
        <taxon>Dikarya</taxon>
        <taxon>Basidiomycota</taxon>
        <taxon>Agaricomycotina</taxon>
        <taxon>Agaricomycetes</taxon>
        <taxon>Russulales</taxon>
        <taxon>Russulaceae</taxon>
        <taxon>Russula</taxon>
    </lineage>
</organism>
<keyword evidence="2" id="KW-1185">Reference proteome</keyword>
<evidence type="ECO:0000313" key="2">
    <source>
        <dbReference type="Proteomes" id="UP001207468"/>
    </source>
</evidence>
<dbReference type="Proteomes" id="UP001207468">
    <property type="component" value="Unassembled WGS sequence"/>
</dbReference>